<dbReference type="EMBL" id="LACB01000138">
    <property type="protein sequence ID" value="KAJ9487912.1"/>
    <property type="molecule type" value="Genomic_DNA"/>
</dbReference>
<evidence type="ECO:0000313" key="1">
    <source>
        <dbReference type="EMBL" id="KAJ9487912.1"/>
    </source>
</evidence>
<dbReference type="InterPro" id="IPR051288">
    <property type="entry name" value="Serum_paraoxonase/arylesterase"/>
</dbReference>
<proteinExistence type="predicted"/>
<reference evidence="1" key="2">
    <citation type="journal article" date="2016" name="Fungal Biol.">
        <title>Ochratoxin A production by Penicillium thymicola.</title>
        <authorList>
            <person name="Nguyen H.D.T."/>
            <person name="McMullin D.R."/>
            <person name="Ponomareva E."/>
            <person name="Riley R."/>
            <person name="Pomraning K.R."/>
            <person name="Baker S.E."/>
            <person name="Seifert K.A."/>
        </authorList>
    </citation>
    <scope>NUCLEOTIDE SEQUENCE</scope>
    <source>
        <strain evidence="1">DAOM 180753</strain>
    </source>
</reference>
<dbReference type="Gene3D" id="2.120.10.30">
    <property type="entry name" value="TolB, C-terminal domain"/>
    <property type="match status" value="1"/>
</dbReference>
<dbReference type="PANTHER" id="PTHR11799:SF12">
    <property type="entry name" value="PARAOXONASE-RELATED"/>
    <property type="match status" value="1"/>
</dbReference>
<dbReference type="PANTHER" id="PTHR11799">
    <property type="entry name" value="PARAOXONASE"/>
    <property type="match status" value="1"/>
</dbReference>
<dbReference type="Proteomes" id="UP001227192">
    <property type="component" value="Unassembled WGS sequence"/>
</dbReference>
<gene>
    <name evidence="1" type="ORF">VN97_g5381</name>
</gene>
<dbReference type="InterPro" id="IPR011042">
    <property type="entry name" value="6-blade_b-propeller_TolB-like"/>
</dbReference>
<accession>A0AAI9TIB8</accession>
<evidence type="ECO:0008006" key="3">
    <source>
        <dbReference type="Google" id="ProtNLM"/>
    </source>
</evidence>
<organism evidence="1 2">
    <name type="scientific">Penicillium thymicola</name>
    <dbReference type="NCBI Taxonomy" id="293382"/>
    <lineage>
        <taxon>Eukaryota</taxon>
        <taxon>Fungi</taxon>
        <taxon>Dikarya</taxon>
        <taxon>Ascomycota</taxon>
        <taxon>Pezizomycotina</taxon>
        <taxon>Eurotiomycetes</taxon>
        <taxon>Eurotiomycetidae</taxon>
        <taxon>Eurotiales</taxon>
        <taxon>Aspergillaceae</taxon>
        <taxon>Penicillium</taxon>
    </lineage>
</organism>
<comment type="caution">
    <text evidence="1">The sequence shown here is derived from an EMBL/GenBank/DDBJ whole genome shotgun (WGS) entry which is preliminary data.</text>
</comment>
<evidence type="ECO:0000313" key="2">
    <source>
        <dbReference type="Proteomes" id="UP001227192"/>
    </source>
</evidence>
<sequence>MLIPFRMAFGTAFSFGLIALVAFLAGPIGHFVHITGYFLTPNPTALGEGQGPIYIEDTIHCEDVHYYHAANLLFTACEDDKSTRLSWFPPLGHMLPLTAQGSIHVVDPKTMKSTRLAFENFQGPFVTHGIDVIEDPEQSNAVYIYAVNHLSNPAYVEADEPKDLPKAKSQIELFHYILNSDSIRHVRSINHPLIQTPNDIYAISPVSFYVTNDHFYREGPMRLIEDVWRSAKWSSIIHVQIADLASKDAPIEASVALTGLWNNNGLGHGRVDNEVIICSAMGGEMFLATRHESNHSISIDTSVSFSSLADNPSYYHDPYSTDSHDASGFLVAGVSQAIHLMANSKDPNALDPIQVWYATLDSRTGVWEKKVLFEDDGSRLRTASAAVLVPIEPKAGKKLAWLFVTGFMSESMVAVQVEL</sequence>
<keyword evidence="2" id="KW-1185">Reference proteome</keyword>
<reference evidence="1" key="1">
    <citation type="submission" date="2015-06" db="EMBL/GenBank/DDBJ databases">
        <authorList>
            <person name="Nguyen H."/>
        </authorList>
    </citation>
    <scope>NUCLEOTIDE SEQUENCE</scope>
    <source>
        <strain evidence="1">DAOM 180753</strain>
    </source>
</reference>
<protein>
    <recommendedName>
        <fullName evidence="3">Serum paraoxonase/arylesterase family protein</fullName>
    </recommendedName>
</protein>
<dbReference type="AlphaFoldDB" id="A0AAI9TIB8"/>
<name>A0AAI9TIB8_PENTH</name>
<dbReference type="SUPFAM" id="SSF63829">
    <property type="entry name" value="Calcium-dependent phosphotriesterase"/>
    <property type="match status" value="1"/>
</dbReference>